<reference evidence="2" key="1">
    <citation type="submission" date="2023-02" db="EMBL/GenBank/DDBJ databases">
        <title>Genome of toxic invasive species Heracleum sosnowskyi carries increased number of genes despite the absence of recent whole-genome duplications.</title>
        <authorList>
            <person name="Schelkunov M."/>
            <person name="Shtratnikova V."/>
            <person name="Makarenko M."/>
            <person name="Klepikova A."/>
            <person name="Omelchenko D."/>
            <person name="Novikova G."/>
            <person name="Obukhova E."/>
            <person name="Bogdanov V."/>
            <person name="Penin A."/>
            <person name="Logacheva M."/>
        </authorList>
    </citation>
    <scope>NUCLEOTIDE SEQUENCE</scope>
    <source>
        <strain evidence="2">Hsosn_3</strain>
        <tissue evidence="2">Leaf</tissue>
    </source>
</reference>
<evidence type="ECO:0000313" key="2">
    <source>
        <dbReference type="EMBL" id="KAK1383629.1"/>
    </source>
</evidence>
<gene>
    <name evidence="2" type="ORF">POM88_021364</name>
</gene>
<keyword evidence="3" id="KW-1185">Reference proteome</keyword>
<protein>
    <submittedName>
        <fullName evidence="2">Uncharacterized protein</fullName>
    </submittedName>
</protein>
<name>A0AAD8MSU0_9APIA</name>
<evidence type="ECO:0000256" key="1">
    <source>
        <dbReference type="SAM" id="MobiDB-lite"/>
    </source>
</evidence>
<sequence>MPDPGFGAVTLLVLVKKRDRLPTDWKVVIHTPTRRCEEVVDVDIYQEQMLHRPYVINVDECEIIQLDGGDDPQEMDHALLLVSDNEEEDGYESSKENDSESGNYT</sequence>
<dbReference type="AlphaFoldDB" id="A0AAD8MSU0"/>
<accession>A0AAD8MSU0</accession>
<feature type="region of interest" description="Disordered" evidence="1">
    <location>
        <begin position="82"/>
        <end position="105"/>
    </location>
</feature>
<dbReference type="EMBL" id="JAUIZM010000005">
    <property type="protein sequence ID" value="KAK1383629.1"/>
    <property type="molecule type" value="Genomic_DNA"/>
</dbReference>
<proteinExistence type="predicted"/>
<organism evidence="2 3">
    <name type="scientific">Heracleum sosnowskyi</name>
    <dbReference type="NCBI Taxonomy" id="360622"/>
    <lineage>
        <taxon>Eukaryota</taxon>
        <taxon>Viridiplantae</taxon>
        <taxon>Streptophyta</taxon>
        <taxon>Embryophyta</taxon>
        <taxon>Tracheophyta</taxon>
        <taxon>Spermatophyta</taxon>
        <taxon>Magnoliopsida</taxon>
        <taxon>eudicotyledons</taxon>
        <taxon>Gunneridae</taxon>
        <taxon>Pentapetalae</taxon>
        <taxon>asterids</taxon>
        <taxon>campanulids</taxon>
        <taxon>Apiales</taxon>
        <taxon>Apiaceae</taxon>
        <taxon>Apioideae</taxon>
        <taxon>apioid superclade</taxon>
        <taxon>Tordylieae</taxon>
        <taxon>Tordyliinae</taxon>
        <taxon>Heracleum</taxon>
    </lineage>
</organism>
<dbReference type="Proteomes" id="UP001237642">
    <property type="component" value="Unassembled WGS sequence"/>
</dbReference>
<reference evidence="2" key="2">
    <citation type="submission" date="2023-05" db="EMBL/GenBank/DDBJ databases">
        <authorList>
            <person name="Schelkunov M.I."/>
        </authorList>
    </citation>
    <scope>NUCLEOTIDE SEQUENCE</scope>
    <source>
        <strain evidence="2">Hsosn_3</strain>
        <tissue evidence="2">Leaf</tissue>
    </source>
</reference>
<comment type="caution">
    <text evidence="2">The sequence shown here is derived from an EMBL/GenBank/DDBJ whole genome shotgun (WGS) entry which is preliminary data.</text>
</comment>
<evidence type="ECO:0000313" key="3">
    <source>
        <dbReference type="Proteomes" id="UP001237642"/>
    </source>
</evidence>